<feature type="signal peptide" evidence="4">
    <location>
        <begin position="1"/>
        <end position="20"/>
    </location>
</feature>
<keyword evidence="6" id="KW-1185">Reference proteome</keyword>
<feature type="chain" id="PRO_5036449566" evidence="4">
    <location>
        <begin position="21"/>
        <end position="291"/>
    </location>
</feature>
<sequence>MWVTVALVVVLIALIWRYTGRPKGLLPGSTCYPIIGNVGLVKPSEAAQAHRKLKQKYGDIYTIMTFHKPMIAVHGYDNIRELLVKYGGIFSDRPLTIVNGVFNTGKRFDLVIRSLMGRTEKFCSDNNENIWVWKTLLTRSNHGINKQLTISVREFFATGTETTSTTLRWAIMFLIHYPEWQKKLRENNDVEIGQNEPKMEHKVRLPLVEAFILEVQRQGNIVPFAFPHAPNEDFNFEGYLFPKGTFMFIALDSVTTDPKIFPEPSEFKPERFLDYSGRCNGEQKDKLIPFL</sequence>
<dbReference type="PANTHER" id="PTHR24300:SF403">
    <property type="entry name" value="CYTOCHROME P450 306A1"/>
    <property type="match status" value="1"/>
</dbReference>
<evidence type="ECO:0000313" key="5">
    <source>
        <dbReference type="EnsemblMetazoa" id="G16258.1:cds"/>
    </source>
</evidence>
<dbReference type="AlphaFoldDB" id="A0A8W8IYM8"/>
<reference evidence="5" key="1">
    <citation type="submission" date="2022-08" db="UniProtKB">
        <authorList>
            <consortium name="EnsemblMetazoa"/>
        </authorList>
    </citation>
    <scope>IDENTIFICATION</scope>
    <source>
        <strain evidence="5">05x7-T-G4-1.051#20</strain>
    </source>
</reference>
<dbReference type="EnsemblMetazoa" id="G16258.1">
    <property type="protein sequence ID" value="G16258.1:cds"/>
    <property type="gene ID" value="G16258"/>
</dbReference>
<accession>A0A8W8IYM8</accession>
<dbReference type="SUPFAM" id="SSF48264">
    <property type="entry name" value="Cytochrome P450"/>
    <property type="match status" value="1"/>
</dbReference>
<dbReference type="InterPro" id="IPR036396">
    <property type="entry name" value="Cyt_P450_sf"/>
</dbReference>
<evidence type="ECO:0000256" key="3">
    <source>
        <dbReference type="ARBA" id="ARBA00023004"/>
    </source>
</evidence>
<dbReference type="GO" id="GO:0016705">
    <property type="term" value="F:oxidoreductase activity, acting on paired donors, with incorporation or reduction of molecular oxygen"/>
    <property type="evidence" value="ECO:0007669"/>
    <property type="project" value="InterPro"/>
</dbReference>
<dbReference type="Gene3D" id="1.10.630.10">
    <property type="entry name" value="Cytochrome P450"/>
    <property type="match status" value="2"/>
</dbReference>
<dbReference type="Proteomes" id="UP000005408">
    <property type="component" value="Unassembled WGS sequence"/>
</dbReference>
<evidence type="ECO:0000256" key="4">
    <source>
        <dbReference type="SAM" id="SignalP"/>
    </source>
</evidence>
<dbReference type="Pfam" id="PF00067">
    <property type="entry name" value="p450"/>
    <property type="match status" value="2"/>
</dbReference>
<dbReference type="InterPro" id="IPR002401">
    <property type="entry name" value="Cyt_P450_E_grp-I"/>
</dbReference>
<comment type="similarity">
    <text evidence="1">Belongs to the cytochrome P450 family.</text>
</comment>
<dbReference type="GO" id="GO:0020037">
    <property type="term" value="F:heme binding"/>
    <property type="evidence" value="ECO:0007669"/>
    <property type="project" value="InterPro"/>
</dbReference>
<keyword evidence="3" id="KW-0408">Iron</keyword>
<evidence type="ECO:0000256" key="1">
    <source>
        <dbReference type="ARBA" id="ARBA00010617"/>
    </source>
</evidence>
<dbReference type="GO" id="GO:0004497">
    <property type="term" value="F:monooxygenase activity"/>
    <property type="evidence" value="ECO:0007669"/>
    <property type="project" value="InterPro"/>
</dbReference>
<name>A0A8W8IYM8_MAGGI</name>
<proteinExistence type="inferred from homology"/>
<evidence type="ECO:0000313" key="6">
    <source>
        <dbReference type="Proteomes" id="UP000005408"/>
    </source>
</evidence>
<dbReference type="PRINTS" id="PR00385">
    <property type="entry name" value="P450"/>
</dbReference>
<dbReference type="GO" id="GO:0005506">
    <property type="term" value="F:iron ion binding"/>
    <property type="evidence" value="ECO:0007669"/>
    <property type="project" value="InterPro"/>
</dbReference>
<dbReference type="InterPro" id="IPR050182">
    <property type="entry name" value="Cytochrome_P450_fam2"/>
</dbReference>
<keyword evidence="4" id="KW-0732">Signal</keyword>
<dbReference type="InterPro" id="IPR001128">
    <property type="entry name" value="Cyt_P450"/>
</dbReference>
<protein>
    <submittedName>
        <fullName evidence="5">Uncharacterized protein</fullName>
    </submittedName>
</protein>
<organism evidence="5 6">
    <name type="scientific">Magallana gigas</name>
    <name type="common">Pacific oyster</name>
    <name type="synonym">Crassostrea gigas</name>
    <dbReference type="NCBI Taxonomy" id="29159"/>
    <lineage>
        <taxon>Eukaryota</taxon>
        <taxon>Metazoa</taxon>
        <taxon>Spiralia</taxon>
        <taxon>Lophotrochozoa</taxon>
        <taxon>Mollusca</taxon>
        <taxon>Bivalvia</taxon>
        <taxon>Autobranchia</taxon>
        <taxon>Pteriomorphia</taxon>
        <taxon>Ostreida</taxon>
        <taxon>Ostreoidea</taxon>
        <taxon>Ostreidae</taxon>
        <taxon>Magallana</taxon>
    </lineage>
</organism>
<dbReference type="PANTHER" id="PTHR24300">
    <property type="entry name" value="CYTOCHROME P450 508A4-RELATED"/>
    <property type="match status" value="1"/>
</dbReference>
<keyword evidence="2" id="KW-0479">Metal-binding</keyword>
<evidence type="ECO:0000256" key="2">
    <source>
        <dbReference type="ARBA" id="ARBA00022723"/>
    </source>
</evidence>
<dbReference type="PRINTS" id="PR00463">
    <property type="entry name" value="EP450I"/>
</dbReference>